<comment type="caution">
    <text evidence="1">The sequence shown here is derived from an EMBL/GenBank/DDBJ whole genome shotgun (WGS) entry which is preliminary data.</text>
</comment>
<dbReference type="Gene3D" id="1.10.10.10">
    <property type="entry name" value="Winged helix-like DNA-binding domain superfamily/Winged helix DNA-binding domain"/>
    <property type="match status" value="1"/>
</dbReference>
<dbReference type="RefSeq" id="WP_158039966.1">
    <property type="nucleotide sequence ID" value="NZ_JACCFV010000001.1"/>
</dbReference>
<dbReference type="SUPFAM" id="SSF46785">
    <property type="entry name" value="Winged helix' DNA-binding domain"/>
    <property type="match status" value="1"/>
</dbReference>
<gene>
    <name evidence="1" type="ORF">F8O01_05940</name>
</gene>
<name>A0A7J5BYM8_9MICO</name>
<reference evidence="1 2" key="1">
    <citation type="submission" date="2019-09" db="EMBL/GenBank/DDBJ databases">
        <title>Phylogeny of genus Pseudoclavibacter and closely related genus.</title>
        <authorList>
            <person name="Li Y."/>
        </authorList>
    </citation>
    <scope>NUCLEOTIDE SEQUENCE [LARGE SCALE GENOMIC DNA]</scope>
    <source>
        <strain evidence="1 2">DSM 23821</strain>
    </source>
</reference>
<evidence type="ECO:0000313" key="1">
    <source>
        <dbReference type="EMBL" id="KAB1659466.1"/>
    </source>
</evidence>
<sequence length="147" mass="15846">MADERPIGFWLKLVDGLIEDRFAEVIEEHGVTRRQWQLMSVLVHGPATVEVLDERIAPFLRDAGAEVREDGLVGSAAHLAELVESGWVVGGAGEPYALTERGVGAAENLAKRVTELQNGLADGVAQAEYDATIATLAHFARNLGWDG</sequence>
<dbReference type="OrthoDB" id="3697068at2"/>
<dbReference type="Proteomes" id="UP000467240">
    <property type="component" value="Unassembled WGS sequence"/>
</dbReference>
<dbReference type="EMBL" id="WBJZ01000006">
    <property type="protein sequence ID" value="KAB1659466.1"/>
    <property type="molecule type" value="Genomic_DNA"/>
</dbReference>
<dbReference type="InterPro" id="IPR036390">
    <property type="entry name" value="WH_DNA-bd_sf"/>
</dbReference>
<protein>
    <submittedName>
        <fullName evidence="1">MarR family transcriptional regulator</fullName>
    </submittedName>
</protein>
<accession>A0A7J5BYM8</accession>
<evidence type="ECO:0000313" key="2">
    <source>
        <dbReference type="Proteomes" id="UP000467240"/>
    </source>
</evidence>
<dbReference type="AlphaFoldDB" id="A0A7J5BYM8"/>
<keyword evidence="2" id="KW-1185">Reference proteome</keyword>
<dbReference type="InterPro" id="IPR036388">
    <property type="entry name" value="WH-like_DNA-bd_sf"/>
</dbReference>
<proteinExistence type="predicted"/>
<organism evidence="1 2">
    <name type="scientific">Pseudoclavibacter chungangensis</name>
    <dbReference type="NCBI Taxonomy" id="587635"/>
    <lineage>
        <taxon>Bacteria</taxon>
        <taxon>Bacillati</taxon>
        <taxon>Actinomycetota</taxon>
        <taxon>Actinomycetes</taxon>
        <taxon>Micrococcales</taxon>
        <taxon>Microbacteriaceae</taxon>
        <taxon>Pseudoclavibacter</taxon>
    </lineage>
</organism>